<keyword evidence="8" id="KW-0157">Chromophore</keyword>
<dbReference type="SMR" id="G0LML5"/>
<dbReference type="PRINTS" id="PR00251">
    <property type="entry name" value="BACTRLOPSIN"/>
</dbReference>
<keyword evidence="9 11" id="KW-0472">Membrane</keyword>
<dbReference type="GO" id="GO:0016020">
    <property type="term" value="C:membrane"/>
    <property type="evidence" value="ECO:0007669"/>
    <property type="project" value="UniProtKB-SubCell"/>
</dbReference>
<evidence type="ECO:0000313" key="13">
    <source>
        <dbReference type="Proteomes" id="UP000007954"/>
    </source>
</evidence>
<feature type="transmembrane region" description="Helical" evidence="11">
    <location>
        <begin position="43"/>
        <end position="65"/>
    </location>
</feature>
<dbReference type="Pfam" id="PF01036">
    <property type="entry name" value="Bac_rhodopsin"/>
    <property type="match status" value="1"/>
</dbReference>
<proteinExistence type="inferred from homology"/>
<feature type="transmembrane region" description="Helical" evidence="11">
    <location>
        <begin position="77"/>
        <end position="105"/>
    </location>
</feature>
<accession>G0LML5</accession>
<keyword evidence="3" id="KW-0600">Photoreceptor protein</keyword>
<dbReference type="Gene3D" id="1.20.1070.10">
    <property type="entry name" value="Rhodopsin 7-helix transmembrane proteins"/>
    <property type="match status" value="1"/>
</dbReference>
<feature type="transmembrane region" description="Helical" evidence="11">
    <location>
        <begin position="150"/>
        <end position="172"/>
    </location>
</feature>
<dbReference type="PANTHER" id="PTHR28286:SF2">
    <property type="entry name" value="BACTERIORHODOPSIN _OPSIN, NOPA (EUROFUNG)"/>
    <property type="match status" value="1"/>
</dbReference>
<dbReference type="SUPFAM" id="SSF81321">
    <property type="entry name" value="Family A G protein-coupled receptor-like"/>
    <property type="match status" value="1"/>
</dbReference>
<dbReference type="InterPro" id="IPR018229">
    <property type="entry name" value="Rhodopsin_retinal_BS"/>
</dbReference>
<dbReference type="EMBL" id="FR746099">
    <property type="protein sequence ID" value="CCC41335.1"/>
    <property type="molecule type" value="Genomic_DNA"/>
</dbReference>
<feature type="transmembrane region" description="Helical" evidence="11">
    <location>
        <begin position="125"/>
        <end position="143"/>
    </location>
</feature>
<sequence>MSQHLYTRSTNSHCMRMIGPEQLDSAVLQLTQSDVLSQVQNDVLLSSSLWVNIALAGLSILLFVYMGRNITSGRARLIWGATLMIPLVSISSYLGLASGLTVGFIEMPAGHALAGQEVMSQWGRYLTWALSTPMILLALGVLADVDRGSLFTVIAADIGMCVTGLGAALITSSYLFRWAFYIISCTFFVVVLFALLFEWPVSAAAAGTDDIFSTLRLLTVVLWIGYPVIWAAGVEGFALIQSVGLTSWGYSGLDILAKYAFSFLLLRWVADNEPTVSSPASNTAESGAVADD</sequence>
<dbReference type="GO" id="GO:0009881">
    <property type="term" value="F:photoreceptor activity"/>
    <property type="evidence" value="ECO:0007669"/>
    <property type="project" value="UniProtKB-KW"/>
</dbReference>
<organism evidence="12 13">
    <name type="scientific">Haloquadratum walsbyi (strain DSM 16854 / JCM 12705 / C23)</name>
    <dbReference type="NCBI Taxonomy" id="768065"/>
    <lineage>
        <taxon>Archaea</taxon>
        <taxon>Methanobacteriati</taxon>
        <taxon>Methanobacteriota</taxon>
        <taxon>Stenosarchaea group</taxon>
        <taxon>Halobacteria</taxon>
        <taxon>Halobacteriales</taxon>
        <taxon>Haloferacaceae</taxon>
        <taxon>Haloquadratum</taxon>
    </lineage>
</organism>
<gene>
    <name evidence="12" type="primary">hop</name>
    <name evidence="12" type="ordered locus">Hqrw_3587</name>
</gene>
<keyword evidence="5 11" id="KW-0812">Transmembrane</keyword>
<evidence type="ECO:0000256" key="11">
    <source>
        <dbReference type="SAM" id="Phobius"/>
    </source>
</evidence>
<feature type="transmembrane region" description="Helical" evidence="11">
    <location>
        <begin position="178"/>
        <end position="199"/>
    </location>
</feature>
<dbReference type="HOGENOM" id="CLU_054785_5_1_2"/>
<evidence type="ECO:0000256" key="3">
    <source>
        <dbReference type="ARBA" id="ARBA00022543"/>
    </source>
</evidence>
<comment type="subcellular location">
    <subcellularLocation>
        <location evidence="1">Membrane</location>
        <topology evidence="1">Multi-pass membrane protein</topology>
    </subcellularLocation>
</comment>
<dbReference type="PROSITE" id="PS00950">
    <property type="entry name" value="BACTERIAL_OPSIN_1"/>
    <property type="match status" value="1"/>
</dbReference>
<feature type="transmembrane region" description="Helical" evidence="11">
    <location>
        <begin position="211"/>
        <end position="232"/>
    </location>
</feature>
<evidence type="ECO:0000256" key="7">
    <source>
        <dbReference type="ARBA" id="ARBA00022989"/>
    </source>
</evidence>
<dbReference type="SMART" id="SM01021">
    <property type="entry name" value="Bac_rhodopsin"/>
    <property type="match status" value="1"/>
</dbReference>
<dbReference type="PANTHER" id="PTHR28286">
    <property type="match status" value="1"/>
</dbReference>
<dbReference type="GO" id="GO:0005216">
    <property type="term" value="F:monoatomic ion channel activity"/>
    <property type="evidence" value="ECO:0007669"/>
    <property type="project" value="InterPro"/>
</dbReference>
<comment type="similarity">
    <text evidence="2">Belongs to the archaeal/bacterial/fungal opsin family.</text>
</comment>
<dbReference type="KEGG" id="hwc:Hqrw_3587"/>
<dbReference type="CDD" id="cd15243">
    <property type="entry name" value="7tm_Halorhodopsin"/>
    <property type="match status" value="1"/>
</dbReference>
<evidence type="ECO:0000256" key="8">
    <source>
        <dbReference type="ARBA" id="ARBA00022991"/>
    </source>
</evidence>
<keyword evidence="6" id="KW-0681">Retinal protein</keyword>
<keyword evidence="10" id="KW-0675">Receptor</keyword>
<evidence type="ECO:0000313" key="12">
    <source>
        <dbReference type="EMBL" id="CCC41335.1"/>
    </source>
</evidence>
<dbReference type="Proteomes" id="UP000007954">
    <property type="component" value="Chromosome"/>
</dbReference>
<evidence type="ECO:0000256" key="9">
    <source>
        <dbReference type="ARBA" id="ARBA00023136"/>
    </source>
</evidence>
<protein>
    <submittedName>
        <fullName evidence="12">Halorhodopsin</fullName>
    </submittedName>
</protein>
<dbReference type="AlphaFoldDB" id="G0LML5"/>
<dbReference type="PROSITE" id="PS00327">
    <property type="entry name" value="BACTERIAL_OPSIN_RET"/>
    <property type="match status" value="1"/>
</dbReference>
<keyword evidence="4" id="KW-0716">Sensory transduction</keyword>
<keyword evidence="7 11" id="KW-1133">Transmembrane helix</keyword>
<dbReference type="InterPro" id="IPR001425">
    <property type="entry name" value="Arc/bac/fun_rhodopsins"/>
</dbReference>
<dbReference type="GO" id="GO:0007602">
    <property type="term" value="P:phototransduction"/>
    <property type="evidence" value="ECO:0007669"/>
    <property type="project" value="UniProtKB-KW"/>
</dbReference>
<name>G0LML5_HALWC</name>
<evidence type="ECO:0000256" key="6">
    <source>
        <dbReference type="ARBA" id="ARBA00022925"/>
    </source>
</evidence>
<evidence type="ECO:0000256" key="1">
    <source>
        <dbReference type="ARBA" id="ARBA00004141"/>
    </source>
</evidence>
<evidence type="ECO:0000256" key="5">
    <source>
        <dbReference type="ARBA" id="ARBA00022692"/>
    </source>
</evidence>
<evidence type="ECO:0000256" key="10">
    <source>
        <dbReference type="ARBA" id="ARBA00023170"/>
    </source>
</evidence>
<reference evidence="12 13" key="1">
    <citation type="journal article" date="2011" name="PLoS ONE">
        <title>Haloquadratum walsbyi: limited diversity in a global pond.</title>
        <authorList>
            <person name="Dyall-Smith M."/>
            <person name="Pfeiffer F."/>
            <person name="Klee K."/>
            <person name="Palm P."/>
            <person name="Gross K."/>
            <person name="Schuster S.C."/>
            <person name="Rampp M."/>
            <person name="Oesterhelt D."/>
        </authorList>
    </citation>
    <scope>NUCLEOTIDE SEQUENCE [LARGE SCALE GENOMIC DNA]</scope>
    <source>
        <strain evidence="13">DSM 16854 / JCM 12705 / C23</strain>
    </source>
</reference>
<evidence type="ECO:0000256" key="2">
    <source>
        <dbReference type="ARBA" id="ARBA00008130"/>
    </source>
</evidence>
<evidence type="ECO:0000256" key="4">
    <source>
        <dbReference type="ARBA" id="ARBA00022606"/>
    </source>
</evidence>